<proteinExistence type="predicted"/>
<reference evidence="2" key="1">
    <citation type="submission" date="2024-07" db="EMBL/GenBank/DDBJ databases">
        <title>Two chromosome-level genome assemblies of Korean endemic species Abeliophyllum distichum and Forsythia ovata (Oleaceae).</title>
        <authorList>
            <person name="Jang H."/>
        </authorList>
    </citation>
    <scope>NUCLEOTIDE SEQUENCE [LARGE SCALE GENOMIC DNA]</scope>
</reference>
<dbReference type="Proteomes" id="UP001604277">
    <property type="component" value="Unassembled WGS sequence"/>
</dbReference>
<gene>
    <name evidence="1" type="ORF">Fot_43194</name>
</gene>
<evidence type="ECO:0000313" key="1">
    <source>
        <dbReference type="EMBL" id="KAL2489902.1"/>
    </source>
</evidence>
<organism evidence="1 2">
    <name type="scientific">Forsythia ovata</name>
    <dbReference type="NCBI Taxonomy" id="205694"/>
    <lineage>
        <taxon>Eukaryota</taxon>
        <taxon>Viridiplantae</taxon>
        <taxon>Streptophyta</taxon>
        <taxon>Embryophyta</taxon>
        <taxon>Tracheophyta</taxon>
        <taxon>Spermatophyta</taxon>
        <taxon>Magnoliopsida</taxon>
        <taxon>eudicotyledons</taxon>
        <taxon>Gunneridae</taxon>
        <taxon>Pentapetalae</taxon>
        <taxon>asterids</taxon>
        <taxon>lamiids</taxon>
        <taxon>Lamiales</taxon>
        <taxon>Oleaceae</taxon>
        <taxon>Forsythieae</taxon>
        <taxon>Forsythia</taxon>
    </lineage>
</organism>
<comment type="caution">
    <text evidence="1">The sequence shown here is derived from an EMBL/GenBank/DDBJ whole genome shotgun (WGS) entry which is preliminary data.</text>
</comment>
<keyword evidence="2" id="KW-1185">Reference proteome</keyword>
<sequence>MGDLTFMQPNAVGLPPKPPDSVIIDGGHQPSSFHHTPAGLAPPKWDPIDLQNSSTAAVLIETISAPPILATNTSMNHYQWPQLVGPTLVVPQFWLLAFPATPFRPQMAD</sequence>
<protein>
    <submittedName>
        <fullName evidence="1">Uncharacterized protein</fullName>
    </submittedName>
</protein>
<dbReference type="EMBL" id="JBFOLJ010000012">
    <property type="protein sequence ID" value="KAL2489902.1"/>
    <property type="molecule type" value="Genomic_DNA"/>
</dbReference>
<accession>A0ABD1RNB9</accession>
<dbReference type="AlphaFoldDB" id="A0ABD1RNB9"/>
<name>A0ABD1RNB9_9LAMI</name>
<evidence type="ECO:0000313" key="2">
    <source>
        <dbReference type="Proteomes" id="UP001604277"/>
    </source>
</evidence>